<protein>
    <recommendedName>
        <fullName evidence="2">triphosphoribosyl-dephospho-CoA synthase</fullName>
        <ecNumber evidence="2">2.4.2.52</ecNumber>
    </recommendedName>
</protein>
<dbReference type="AlphaFoldDB" id="G7V6X3"/>
<accession>G7V6X3</accession>
<evidence type="ECO:0000256" key="4">
    <source>
        <dbReference type="ARBA" id="ARBA00022741"/>
    </source>
</evidence>
<keyword evidence="6" id="KW-0328">Glycosyltransferase</keyword>
<organism evidence="6 7">
    <name type="scientific">Thermovirga lienii (strain ATCC BAA-1197 / DSM 17291 / Cas60314)</name>
    <dbReference type="NCBI Taxonomy" id="580340"/>
    <lineage>
        <taxon>Bacteria</taxon>
        <taxon>Thermotogati</taxon>
        <taxon>Synergistota</taxon>
        <taxon>Synergistia</taxon>
        <taxon>Synergistales</taxon>
        <taxon>Thermovirgaceae</taxon>
        <taxon>Thermovirga</taxon>
    </lineage>
</organism>
<dbReference type="Proteomes" id="UP000005868">
    <property type="component" value="Chromosome"/>
</dbReference>
<sequence length="311" mass="34563">MYYSVQLAQLATAACIQEVMASPKPGLVDKYNSGAHKDMDFTTFLLSASALAPFWQRQANVGLSGISPQKALPYLRETGRTMEAAMLEATNGINTHKGLIFALSLLLYGAGFALHMKVPITAQSCANFAAQVVGGCCKKELESLRTSPPKRPLTHGEKLYLEYGLTGIRGEAEKGFPTVINWGLPALKHALSFGMSMNDSCLYALFRIMRHCEDTNVVSRSSYYFWAHIYPTYVDKLLRLPIPFSKREKKIIEKIDELFSEKGVSPGGAADLLSCTVFLYWVEKCYPFSSGHKYLKSRGRLSENLIGEEKF</sequence>
<dbReference type="PANTHER" id="PTHR30201:SF2">
    <property type="entry name" value="2-(5''-TRIPHOSPHORIBOSYL)-3'-DEPHOSPHOCOENZYME-A SYNTHASE"/>
    <property type="match status" value="1"/>
</dbReference>
<name>G7V6X3_THELD</name>
<evidence type="ECO:0000256" key="5">
    <source>
        <dbReference type="ARBA" id="ARBA00022840"/>
    </source>
</evidence>
<dbReference type="EMBL" id="CP003096">
    <property type="protein sequence ID" value="AER67162.1"/>
    <property type="molecule type" value="Genomic_DNA"/>
</dbReference>
<comment type="catalytic activity">
    <reaction evidence="1">
        <text>3'-dephospho-CoA + ATP = 2'-(5''-triphospho-alpha-D-ribosyl)-3'-dephospho-CoA + adenine</text>
        <dbReference type="Rhea" id="RHEA:15117"/>
        <dbReference type="ChEBI" id="CHEBI:16708"/>
        <dbReference type="ChEBI" id="CHEBI:30616"/>
        <dbReference type="ChEBI" id="CHEBI:57328"/>
        <dbReference type="ChEBI" id="CHEBI:61378"/>
        <dbReference type="EC" id="2.4.2.52"/>
    </reaction>
</comment>
<keyword evidence="4" id="KW-0547">Nucleotide-binding</keyword>
<dbReference type="GO" id="GO:0046917">
    <property type="term" value="F:triphosphoribosyl-dephospho-CoA synthase activity"/>
    <property type="evidence" value="ECO:0007669"/>
    <property type="project" value="UniProtKB-EC"/>
</dbReference>
<reference evidence="7" key="1">
    <citation type="submission" date="2011-10" db="EMBL/GenBank/DDBJ databases">
        <title>The complete genome of chromosome of Thermovirga lienii DSM 17291.</title>
        <authorList>
            <consortium name="US DOE Joint Genome Institute (JGI-PGF)"/>
            <person name="Lucas S."/>
            <person name="Copeland A."/>
            <person name="Lapidus A."/>
            <person name="Glavina del Rio T."/>
            <person name="Dalin E."/>
            <person name="Tice H."/>
            <person name="Bruce D."/>
            <person name="Goodwin L."/>
            <person name="Pitluck S."/>
            <person name="Peters L."/>
            <person name="Mikhailova N."/>
            <person name="Saunders E."/>
            <person name="Kyrpides N."/>
            <person name="Mavromatis K."/>
            <person name="Ivanova N."/>
            <person name="Last F.I."/>
            <person name="Brettin T."/>
            <person name="Detter J.C."/>
            <person name="Han C."/>
            <person name="Larimer F."/>
            <person name="Land M."/>
            <person name="Hauser L."/>
            <person name="Markowitz V."/>
            <person name="Cheng J.-F."/>
            <person name="Hugenholtz P."/>
            <person name="Woyke T."/>
            <person name="Wu D."/>
            <person name="Spring S."/>
            <person name="Schroeder M."/>
            <person name="Brambilla E.-M."/>
            <person name="Klenk H.-P."/>
            <person name="Eisen J.A."/>
        </authorList>
    </citation>
    <scope>NUCLEOTIDE SEQUENCE [LARGE SCALE GENOMIC DNA]</scope>
    <source>
        <strain evidence="7">ATCC BAA-1197 / DSM 17291 / Cas60314</strain>
    </source>
</reference>
<dbReference type="InterPro" id="IPR002736">
    <property type="entry name" value="CitG"/>
</dbReference>
<evidence type="ECO:0000256" key="2">
    <source>
        <dbReference type="ARBA" id="ARBA00012074"/>
    </source>
</evidence>
<dbReference type="STRING" id="580340.Tlie_1436"/>
<proteinExistence type="predicted"/>
<dbReference type="Gene3D" id="1.10.4200.10">
    <property type="entry name" value="Triphosphoribosyl-dephospho-CoA protein"/>
    <property type="match status" value="1"/>
</dbReference>
<dbReference type="KEGG" id="tli:Tlie_1436"/>
<dbReference type="GO" id="GO:0051191">
    <property type="term" value="P:prosthetic group biosynthetic process"/>
    <property type="evidence" value="ECO:0007669"/>
    <property type="project" value="TreeGrafter"/>
</dbReference>
<dbReference type="eggNOG" id="COG1767">
    <property type="taxonomic scope" value="Bacteria"/>
</dbReference>
<keyword evidence="3 6" id="KW-0808">Transferase</keyword>
<reference evidence="6 7" key="2">
    <citation type="journal article" date="2012" name="Stand. Genomic Sci.">
        <title>Genome sequence of the moderately thermophilic, amino-acid-degrading and sulfur-reducing bacterium Thermovirga lienii type strain (Cas60314(T)).</title>
        <authorList>
            <person name="Goker M."/>
            <person name="Saunders E."/>
            <person name="Lapidus A."/>
            <person name="Nolan M."/>
            <person name="Lucas S."/>
            <person name="Hammon N."/>
            <person name="Deshpande S."/>
            <person name="Cheng J.F."/>
            <person name="Han C."/>
            <person name="Tapia R."/>
            <person name="Goodwin L.A."/>
            <person name="Pitluck S."/>
            <person name="Liolios K."/>
            <person name="Mavromatis K."/>
            <person name="Pagani I."/>
            <person name="Ivanova N."/>
            <person name="Mikhailova N."/>
            <person name="Pati A."/>
            <person name="Chen A."/>
            <person name="Palaniappan K."/>
            <person name="Land M."/>
            <person name="Chang Y.J."/>
            <person name="Jeffries C.D."/>
            <person name="Brambilla E.M."/>
            <person name="Rohde M."/>
            <person name="Spring S."/>
            <person name="Detter J.C."/>
            <person name="Woyke T."/>
            <person name="Bristow J."/>
            <person name="Eisen J.A."/>
            <person name="Markowitz V."/>
            <person name="Hugenholtz P."/>
            <person name="Kyrpides N.C."/>
            <person name="Klenk H.P."/>
        </authorList>
    </citation>
    <scope>NUCLEOTIDE SEQUENCE [LARGE SCALE GENOMIC DNA]</scope>
    <source>
        <strain evidence="7">ATCC BAA-1197 / DSM 17291 / Cas60314</strain>
    </source>
</reference>
<dbReference type="HOGENOM" id="CLU_056179_1_0_0"/>
<dbReference type="GO" id="GO:0016757">
    <property type="term" value="F:glycosyltransferase activity"/>
    <property type="evidence" value="ECO:0007669"/>
    <property type="project" value="UniProtKB-KW"/>
</dbReference>
<dbReference type="PANTHER" id="PTHR30201">
    <property type="entry name" value="TRIPHOSPHORIBOSYL-DEPHOSPHO-COA SYNTHASE"/>
    <property type="match status" value="1"/>
</dbReference>
<evidence type="ECO:0000313" key="7">
    <source>
        <dbReference type="Proteomes" id="UP000005868"/>
    </source>
</evidence>
<evidence type="ECO:0000256" key="1">
    <source>
        <dbReference type="ARBA" id="ARBA00001210"/>
    </source>
</evidence>
<keyword evidence="5" id="KW-0067">ATP-binding</keyword>
<dbReference type="EC" id="2.4.2.52" evidence="2"/>
<keyword evidence="7" id="KW-1185">Reference proteome</keyword>
<gene>
    <name evidence="6" type="ordered locus">Tlie_1436</name>
</gene>
<dbReference type="GO" id="GO:0005524">
    <property type="term" value="F:ATP binding"/>
    <property type="evidence" value="ECO:0007669"/>
    <property type="project" value="UniProtKB-KW"/>
</dbReference>
<evidence type="ECO:0000256" key="3">
    <source>
        <dbReference type="ARBA" id="ARBA00022679"/>
    </source>
</evidence>
<evidence type="ECO:0000313" key="6">
    <source>
        <dbReference type="EMBL" id="AER67162.1"/>
    </source>
</evidence>
<dbReference type="Pfam" id="PF01874">
    <property type="entry name" value="CitG"/>
    <property type="match status" value="1"/>
</dbReference>